<dbReference type="PROSITE" id="PS50113">
    <property type="entry name" value="PAC"/>
    <property type="match status" value="1"/>
</dbReference>
<proteinExistence type="predicted"/>
<keyword evidence="9" id="KW-0547">Nucleotide-binding</keyword>
<comment type="catalytic activity">
    <reaction evidence="1">
        <text>ATP + protein L-histidine = ADP + protein N-phospho-L-histidine.</text>
        <dbReference type="EC" id="2.7.13.3"/>
    </reaction>
</comment>
<dbReference type="EMBL" id="JARGYC010000037">
    <property type="protein sequence ID" value="MDF0601896.1"/>
    <property type="molecule type" value="Genomic_DNA"/>
</dbReference>
<dbReference type="GO" id="GO:0008983">
    <property type="term" value="F:protein-glutamate O-methyltransferase activity"/>
    <property type="evidence" value="ECO:0007669"/>
    <property type="project" value="UniProtKB-EC"/>
</dbReference>
<keyword evidence="10" id="KW-0418">Kinase</keyword>
<dbReference type="SMART" id="SM00138">
    <property type="entry name" value="MeTrc"/>
    <property type="match status" value="1"/>
</dbReference>
<comment type="caution">
    <text evidence="17">The sequence shown here is derived from an EMBL/GenBank/DDBJ whole genome shotgun (WGS) entry which is preliminary data.</text>
</comment>
<feature type="domain" description="CheR-type methyltransferase" evidence="16">
    <location>
        <begin position="260"/>
        <end position="517"/>
    </location>
</feature>
<dbReference type="InterPro" id="IPR000014">
    <property type="entry name" value="PAS"/>
</dbReference>
<dbReference type="Pfam" id="PF07536">
    <property type="entry name" value="HWE_HK"/>
    <property type="match status" value="1"/>
</dbReference>
<dbReference type="Gene3D" id="1.10.155.10">
    <property type="entry name" value="Chemotaxis receptor methyltransferase CheR, N-terminal domain"/>
    <property type="match status" value="1"/>
</dbReference>
<evidence type="ECO:0000256" key="11">
    <source>
        <dbReference type="ARBA" id="ARBA00022840"/>
    </source>
</evidence>
<dbReference type="RefSeq" id="WP_275568036.1">
    <property type="nucleotide sequence ID" value="NZ_JARGYC010000037.1"/>
</dbReference>
<keyword evidence="18" id="KW-1185">Reference proteome</keyword>
<dbReference type="Pfam" id="PF01339">
    <property type="entry name" value="CheB_methylest"/>
    <property type="match status" value="1"/>
</dbReference>
<keyword evidence="6" id="KW-0288">FMN</keyword>
<evidence type="ECO:0000256" key="4">
    <source>
        <dbReference type="ARBA" id="ARBA00022603"/>
    </source>
</evidence>
<dbReference type="GO" id="GO:0005524">
    <property type="term" value="F:ATP binding"/>
    <property type="evidence" value="ECO:0007669"/>
    <property type="project" value="UniProtKB-KW"/>
</dbReference>
<dbReference type="InterPro" id="IPR036804">
    <property type="entry name" value="CheR_N_sf"/>
</dbReference>
<reference evidence="17" key="1">
    <citation type="submission" date="2023-03" db="EMBL/GenBank/DDBJ databases">
        <title>Multiphase analysis and comparison of six strains from genera Psychromarinibacter, Lutimaribacter, and Maritimibacter, including a novel species: Psychromarinibacter sediminicola sp. nov.</title>
        <authorList>
            <person name="Wang Y.-H."/>
            <person name="Ye M.-Q."/>
            <person name="Du Z.-J."/>
        </authorList>
    </citation>
    <scope>NUCLEOTIDE SEQUENCE</scope>
    <source>
        <strain evidence="17">C21-152</strain>
    </source>
</reference>
<dbReference type="PANTHER" id="PTHR24422:SF27">
    <property type="entry name" value="PROTEIN-GLUTAMATE O-METHYLTRANSFERASE"/>
    <property type="match status" value="1"/>
</dbReference>
<evidence type="ECO:0000256" key="9">
    <source>
        <dbReference type="ARBA" id="ARBA00022741"/>
    </source>
</evidence>
<evidence type="ECO:0000256" key="5">
    <source>
        <dbReference type="ARBA" id="ARBA00022630"/>
    </source>
</evidence>
<evidence type="ECO:0000256" key="6">
    <source>
        <dbReference type="ARBA" id="ARBA00022643"/>
    </source>
</evidence>
<dbReference type="InterPro" id="IPR000780">
    <property type="entry name" value="CheR_MeTrfase"/>
</dbReference>
<evidence type="ECO:0000313" key="18">
    <source>
        <dbReference type="Proteomes" id="UP001220964"/>
    </source>
</evidence>
<dbReference type="GO" id="GO:0000156">
    <property type="term" value="F:phosphorelay response regulator activity"/>
    <property type="evidence" value="ECO:0007669"/>
    <property type="project" value="InterPro"/>
</dbReference>
<evidence type="ECO:0000256" key="2">
    <source>
        <dbReference type="ARBA" id="ARBA00001541"/>
    </source>
</evidence>
<dbReference type="GO" id="GO:0005737">
    <property type="term" value="C:cytoplasm"/>
    <property type="evidence" value="ECO:0007669"/>
    <property type="project" value="InterPro"/>
</dbReference>
<evidence type="ECO:0000259" key="16">
    <source>
        <dbReference type="PROSITE" id="PS50123"/>
    </source>
</evidence>
<gene>
    <name evidence="17" type="ORF">P1J78_14220</name>
</gene>
<dbReference type="CDD" id="cd16434">
    <property type="entry name" value="CheB-CheR_fusion"/>
    <property type="match status" value="1"/>
</dbReference>
<feature type="active site" evidence="12">
    <location>
        <position position="85"/>
    </location>
</feature>
<dbReference type="InterPro" id="IPR036890">
    <property type="entry name" value="HATPase_C_sf"/>
</dbReference>
<evidence type="ECO:0000259" key="15">
    <source>
        <dbReference type="PROSITE" id="PS50122"/>
    </source>
</evidence>
<dbReference type="SUPFAM" id="SSF55874">
    <property type="entry name" value="ATPase domain of HSP90 chaperone/DNA topoisomerase II/histidine kinase"/>
    <property type="match status" value="1"/>
</dbReference>
<dbReference type="SUPFAM" id="SSF55785">
    <property type="entry name" value="PYP-like sensor domain (PAS domain)"/>
    <property type="match status" value="2"/>
</dbReference>
<dbReference type="InterPro" id="IPR022642">
    <property type="entry name" value="CheR_C"/>
</dbReference>
<dbReference type="PROSITE" id="PS50122">
    <property type="entry name" value="CHEB"/>
    <property type="match status" value="1"/>
</dbReference>
<dbReference type="InterPro" id="IPR035909">
    <property type="entry name" value="CheB_C"/>
</dbReference>
<dbReference type="PANTHER" id="PTHR24422">
    <property type="entry name" value="CHEMOTAXIS PROTEIN METHYLTRANSFERASE"/>
    <property type="match status" value="1"/>
</dbReference>
<keyword evidence="11" id="KW-0067">ATP-binding</keyword>
<comment type="catalytic activity">
    <reaction evidence="2">
        <text>L-glutamyl-[protein] + S-adenosyl-L-methionine = [protein]-L-glutamate 5-O-methyl ester + S-adenosyl-L-homocysteine</text>
        <dbReference type="Rhea" id="RHEA:24452"/>
        <dbReference type="Rhea" id="RHEA-COMP:10208"/>
        <dbReference type="Rhea" id="RHEA-COMP:10311"/>
        <dbReference type="ChEBI" id="CHEBI:29973"/>
        <dbReference type="ChEBI" id="CHEBI:57856"/>
        <dbReference type="ChEBI" id="CHEBI:59789"/>
        <dbReference type="ChEBI" id="CHEBI:82795"/>
        <dbReference type="EC" id="2.1.1.80"/>
    </reaction>
</comment>
<dbReference type="Gene3D" id="1.10.287.620">
    <property type="entry name" value="Helix Hairpins"/>
    <property type="match status" value="1"/>
</dbReference>
<keyword evidence="4" id="KW-0489">Methyltransferase</keyword>
<feature type="compositionally biased region" description="Polar residues" evidence="13">
    <location>
        <begin position="713"/>
        <end position="725"/>
    </location>
</feature>
<dbReference type="AlphaFoldDB" id="A0AAE3NT08"/>
<dbReference type="Gene3D" id="3.30.450.20">
    <property type="entry name" value="PAS domain"/>
    <property type="match status" value="2"/>
</dbReference>
<evidence type="ECO:0000313" key="17">
    <source>
        <dbReference type="EMBL" id="MDF0601896.1"/>
    </source>
</evidence>
<dbReference type="InterPro" id="IPR000673">
    <property type="entry name" value="Sig_transdc_resp-reg_Me-estase"/>
</dbReference>
<dbReference type="GO" id="GO:0032259">
    <property type="term" value="P:methylation"/>
    <property type="evidence" value="ECO:0007669"/>
    <property type="project" value="UniProtKB-KW"/>
</dbReference>
<organism evidence="17 18">
    <name type="scientific">Psychromarinibacter sediminicola</name>
    <dbReference type="NCBI Taxonomy" id="3033385"/>
    <lineage>
        <taxon>Bacteria</taxon>
        <taxon>Pseudomonadati</taxon>
        <taxon>Pseudomonadota</taxon>
        <taxon>Alphaproteobacteria</taxon>
        <taxon>Rhodobacterales</taxon>
        <taxon>Paracoccaceae</taxon>
        <taxon>Psychromarinibacter</taxon>
    </lineage>
</organism>
<dbReference type="SUPFAM" id="SSF53335">
    <property type="entry name" value="S-adenosyl-L-methionine-dependent methyltransferases"/>
    <property type="match status" value="1"/>
</dbReference>
<dbReference type="Pfam" id="PF13596">
    <property type="entry name" value="PAS_10"/>
    <property type="match status" value="1"/>
</dbReference>
<evidence type="ECO:0000256" key="10">
    <source>
        <dbReference type="ARBA" id="ARBA00022777"/>
    </source>
</evidence>
<feature type="region of interest" description="Disordered" evidence="13">
    <location>
        <begin position="712"/>
        <end position="732"/>
    </location>
</feature>
<dbReference type="Pfam" id="PF01739">
    <property type="entry name" value="CheR"/>
    <property type="match status" value="1"/>
</dbReference>
<evidence type="ECO:0000256" key="1">
    <source>
        <dbReference type="ARBA" id="ARBA00000085"/>
    </source>
</evidence>
<dbReference type="Gene3D" id="3.40.50.150">
    <property type="entry name" value="Vaccinia Virus protein VP39"/>
    <property type="match status" value="1"/>
</dbReference>
<evidence type="ECO:0000256" key="8">
    <source>
        <dbReference type="ARBA" id="ARBA00022691"/>
    </source>
</evidence>
<dbReference type="GO" id="GO:0006935">
    <property type="term" value="P:chemotaxis"/>
    <property type="evidence" value="ECO:0007669"/>
    <property type="project" value="UniProtKB-UniRule"/>
</dbReference>
<dbReference type="InterPro" id="IPR022641">
    <property type="entry name" value="CheR_N"/>
</dbReference>
<keyword evidence="12" id="KW-0378">Hydrolase</keyword>
<keyword evidence="7" id="KW-0808">Transferase</keyword>
<feature type="region of interest" description="Disordered" evidence="13">
    <location>
        <begin position="1"/>
        <end position="49"/>
    </location>
</feature>
<dbReference type="SMART" id="SM00911">
    <property type="entry name" value="HWE_HK"/>
    <property type="match status" value="1"/>
</dbReference>
<dbReference type="PRINTS" id="PR00996">
    <property type="entry name" value="CHERMTFRASE"/>
</dbReference>
<name>A0AAE3NT08_9RHOB</name>
<dbReference type="SUPFAM" id="SSF47757">
    <property type="entry name" value="Chemotaxis receptor methyltransferase CheR, N-terminal domain"/>
    <property type="match status" value="1"/>
</dbReference>
<accession>A0AAE3NT08</accession>
<dbReference type="Pfam" id="PF03705">
    <property type="entry name" value="CheR_N"/>
    <property type="match status" value="1"/>
</dbReference>
<dbReference type="PROSITE" id="PS50123">
    <property type="entry name" value="CHER"/>
    <property type="match status" value="1"/>
</dbReference>
<dbReference type="InterPro" id="IPR029063">
    <property type="entry name" value="SAM-dependent_MTases_sf"/>
</dbReference>
<keyword evidence="3" id="KW-0597">Phosphoprotein</keyword>
<feature type="active site" evidence="12">
    <location>
        <position position="177"/>
    </location>
</feature>
<dbReference type="InterPro" id="IPR050903">
    <property type="entry name" value="Bact_Chemotaxis_MeTrfase"/>
</dbReference>
<keyword evidence="12" id="KW-0145">Chemotaxis</keyword>
<dbReference type="Pfam" id="PF08448">
    <property type="entry name" value="PAS_4"/>
    <property type="match status" value="1"/>
</dbReference>
<dbReference type="Gene3D" id="3.30.565.10">
    <property type="entry name" value="Histidine kinase-like ATPase, C-terminal domain"/>
    <property type="match status" value="1"/>
</dbReference>
<evidence type="ECO:0000256" key="13">
    <source>
        <dbReference type="SAM" id="MobiDB-lite"/>
    </source>
</evidence>
<dbReference type="InterPro" id="IPR000700">
    <property type="entry name" value="PAS-assoc_C"/>
</dbReference>
<evidence type="ECO:0000259" key="14">
    <source>
        <dbReference type="PROSITE" id="PS50113"/>
    </source>
</evidence>
<dbReference type="SUPFAM" id="SSF52738">
    <property type="entry name" value="Methylesterase CheB, C-terminal domain"/>
    <property type="match status" value="1"/>
</dbReference>
<feature type="domain" description="CheB-type methylesterase" evidence="15">
    <location>
        <begin position="47"/>
        <end position="235"/>
    </location>
</feature>
<dbReference type="SMART" id="SM00091">
    <property type="entry name" value="PAS"/>
    <property type="match status" value="2"/>
</dbReference>
<sequence>MAAFGPRNNRSAMIGKRLKRTSTQRAKAARSPPEVDRNTAEATGDQPRLGPVVGVGASAGGIEALIRLFEAMPAESGMAFLVVMHLDPTRESGLVHLLGQHSTMTVAEAADGMVIEPDHIYVIPPASSLTVDDGQLRLTEPVERRGARYPIDRLFESLARHRRERAVCIVLSGSGSDGTEGLKEVKAEGGCVLVQEPSTARFDAMPRSAIEADLADHVLAPEDMPDVLMRYARHTYAAGAELVEDRGPSDDGSIDPVLALLRTRAGHDFRHYKRSTLTRRIHRRMGLCDLHSVEDYVAILRSRPEEMETLARDLMINVTAFFRDPEAWTSLDETVLGPLVADRDSGAALRLWVPACATGEEAYTLAMLLVDRSETAGKHFDIKLFATDGRDDNLEAARAGRYAEGAVTGVPKHLLERHFDKLDGIYRVKDELRDMVVFARHNLLRDPPFSKIDLVSCRNLLIYLEPAAQKRALALMHFALRQGGHLLLGNAESVSGREDLFETISKKWRIFRRLGPTRHDILDFPLLPGRIRPDDKELAMADDDRPHQRIVDVAQRALIERFAPASVLIERNGQVVWFHGSTGPYLEAPPGEPSRDVLAMARHGLRAKLRHGVRQAIEEGRAVDFRVRIRQDGHEQAVAVTVAPLPEPSENLLLVSFRNLDDAPSSPGTADEGDIQITHEAFEDELRAARAELRDTIDEFERTNEELKAANEEVTSMNEELQSTNEELETSKEELQSSNEELETVNSQLVNKNHELVNTTDTLNNLLASSEIATVFLDKDYCIRWFSPSSKELLELVDTDIGRPVSHFAWKVQDEDLLSDARTVLQKLTGIDAEVRSSAGRWYLRRVLPYRTHEDRIAGVVIAFIDITVQKMAQDEVNEARLFAEAIIDTVRHPVLVLDRELRVQSINPAFSDAFNCSEDESKGYLLHELDHAAWDIPELRQLLGKVLSEGRSFDGFEIEHVFPNRGRRHMLLNARKLANGGDHANLILLAIEDVTERHDAETLRQTLINELSHRVKNMLAMVQSIGSQTLRQSSTLEEFKLAFKGRLNSLARVHDLLVSENWSGADLDQLVRRTMAPHGMEDRIRAEGPSLIMAPEAGVAMAMVLNELATNAVKYGALSDESGQLEVTWDREDRDDGPWIHLQWTEAAGRPVTVPARRGFGSTLIERSITHQLGGTAALNFREEGLHCDIAFPWHEAIRSRSPKES</sequence>
<evidence type="ECO:0000256" key="12">
    <source>
        <dbReference type="PROSITE-ProRule" id="PRU00050"/>
    </source>
</evidence>
<dbReference type="GO" id="GO:0008984">
    <property type="term" value="F:protein-glutamate methylesterase activity"/>
    <property type="evidence" value="ECO:0007669"/>
    <property type="project" value="InterPro"/>
</dbReference>
<dbReference type="InterPro" id="IPR011102">
    <property type="entry name" value="Sig_transdc_His_kinase_HWE"/>
</dbReference>
<evidence type="ECO:0000256" key="3">
    <source>
        <dbReference type="ARBA" id="ARBA00022553"/>
    </source>
</evidence>
<dbReference type="CDD" id="cd00130">
    <property type="entry name" value="PAS"/>
    <property type="match status" value="1"/>
</dbReference>
<dbReference type="InterPro" id="IPR013656">
    <property type="entry name" value="PAS_4"/>
</dbReference>
<feature type="domain" description="PAC" evidence="14">
    <location>
        <begin position="822"/>
        <end position="879"/>
    </location>
</feature>
<dbReference type="Proteomes" id="UP001220964">
    <property type="component" value="Unassembled WGS sequence"/>
</dbReference>
<keyword evidence="8" id="KW-0949">S-adenosyl-L-methionine</keyword>
<dbReference type="Gene3D" id="3.40.50.180">
    <property type="entry name" value="Methylesterase CheB, C-terminal domain"/>
    <property type="match status" value="1"/>
</dbReference>
<dbReference type="GO" id="GO:0004673">
    <property type="term" value="F:protein histidine kinase activity"/>
    <property type="evidence" value="ECO:0007669"/>
    <property type="project" value="UniProtKB-EC"/>
</dbReference>
<evidence type="ECO:0000256" key="7">
    <source>
        <dbReference type="ARBA" id="ARBA00022679"/>
    </source>
</evidence>
<keyword evidence="5" id="KW-0285">Flavoprotein</keyword>
<dbReference type="InterPro" id="IPR035965">
    <property type="entry name" value="PAS-like_dom_sf"/>
</dbReference>
<feature type="active site" evidence="12">
    <location>
        <position position="58"/>
    </location>
</feature>
<protein>
    <submittedName>
        <fullName evidence="17">Chemotaxis protein CheB</fullName>
    </submittedName>
</protein>